<dbReference type="Proteomes" id="UP000326757">
    <property type="component" value="Unassembled WGS sequence"/>
</dbReference>
<gene>
    <name evidence="1" type="ORF">EYC80_002076</name>
</gene>
<organism evidence="1 2">
    <name type="scientific">Monilinia laxa</name>
    <name type="common">Brown rot fungus</name>
    <name type="synonym">Sclerotinia laxa</name>
    <dbReference type="NCBI Taxonomy" id="61186"/>
    <lineage>
        <taxon>Eukaryota</taxon>
        <taxon>Fungi</taxon>
        <taxon>Dikarya</taxon>
        <taxon>Ascomycota</taxon>
        <taxon>Pezizomycotina</taxon>
        <taxon>Leotiomycetes</taxon>
        <taxon>Helotiales</taxon>
        <taxon>Sclerotiniaceae</taxon>
        <taxon>Monilinia</taxon>
    </lineage>
</organism>
<protein>
    <submittedName>
        <fullName evidence="1">Uncharacterized protein</fullName>
    </submittedName>
</protein>
<dbReference type="AlphaFoldDB" id="A0A5N6K750"/>
<dbReference type="EMBL" id="VIGI01000007">
    <property type="protein sequence ID" value="KAB8298352.1"/>
    <property type="molecule type" value="Genomic_DNA"/>
</dbReference>
<comment type="caution">
    <text evidence="1">The sequence shown here is derived from an EMBL/GenBank/DDBJ whole genome shotgun (WGS) entry which is preliminary data.</text>
</comment>
<keyword evidence="2" id="KW-1185">Reference proteome</keyword>
<evidence type="ECO:0000313" key="2">
    <source>
        <dbReference type="Proteomes" id="UP000326757"/>
    </source>
</evidence>
<proteinExistence type="predicted"/>
<reference evidence="1 2" key="1">
    <citation type="submission" date="2019-06" db="EMBL/GenBank/DDBJ databases">
        <title>Genome Sequence of the Brown Rot Fungal Pathogen Monilinia laxa.</title>
        <authorList>
            <person name="De Miccolis Angelini R.M."/>
            <person name="Landi L."/>
            <person name="Abate D."/>
            <person name="Pollastro S."/>
            <person name="Romanazzi G."/>
            <person name="Faretra F."/>
        </authorList>
    </citation>
    <scope>NUCLEOTIDE SEQUENCE [LARGE SCALE GENOMIC DNA]</scope>
    <source>
        <strain evidence="1 2">Mlax316</strain>
    </source>
</reference>
<accession>A0A5N6K750</accession>
<name>A0A5N6K750_MONLA</name>
<sequence length="103" mass="11672">MSCSIPGIFPILPRDRHEKGQKSLKLQMDASKRSLAIRGRSSIEANEAKTEEVKWQADLDRETLINPNQPFSPFALRSFLLPSPRSFLTLPHQNPPNNCPHLI</sequence>
<evidence type="ECO:0000313" key="1">
    <source>
        <dbReference type="EMBL" id="KAB8298352.1"/>
    </source>
</evidence>